<gene>
    <name evidence="2" type="ORF">ALECFALPRED_008516</name>
</gene>
<sequence>MRPYGRPPLTAAELLKHPEYEHVTWDLKPAQKGKVAVAEGRGGPIQISYEVHGNGPTKLVWIMGLAGFKTTWQRQTKDFGHGQNTNRDQSTKYSCLIFDNRGVGKSDKPLMRYSTSEMAKDTLELVNHVGWTSQRQLHIIGISLGGMIGQELAFMVPERIASLTLMATAPRLFSTVVNIPFPTLRQYFTEFDKGYFQNLRDRINMFLPKAIDDQLDSIKARTFSQPWLNEPDAEGHFPTNGDRWAAQEVTKRRDVEGFTRRGFILQAIAANWHHKSAVQLNRLGVQVGRNRILVIHGTADKMITQPHGELLVKELGGEEKGVTRCMVEGRGHGLQMEWRRDLTKLIAGFVEKTGKL</sequence>
<comment type="caution">
    <text evidence="2">The sequence shown here is derived from an EMBL/GenBank/DDBJ whole genome shotgun (WGS) entry which is preliminary data.</text>
</comment>
<dbReference type="Proteomes" id="UP000664203">
    <property type="component" value="Unassembled WGS sequence"/>
</dbReference>
<dbReference type="InterPro" id="IPR029058">
    <property type="entry name" value="AB_hydrolase_fold"/>
</dbReference>
<reference evidence="2" key="1">
    <citation type="submission" date="2021-03" db="EMBL/GenBank/DDBJ databases">
        <authorList>
            <person name="Tagirdzhanova G."/>
        </authorList>
    </citation>
    <scope>NUCLEOTIDE SEQUENCE</scope>
</reference>
<dbReference type="Gene3D" id="3.40.50.1820">
    <property type="entry name" value="alpha/beta hydrolase"/>
    <property type="match status" value="1"/>
</dbReference>
<evidence type="ECO:0000313" key="3">
    <source>
        <dbReference type="Proteomes" id="UP000664203"/>
    </source>
</evidence>
<evidence type="ECO:0000313" key="2">
    <source>
        <dbReference type="EMBL" id="CAF9940322.1"/>
    </source>
</evidence>
<dbReference type="AlphaFoldDB" id="A0A8H3PGH9"/>
<dbReference type="InterPro" id="IPR050471">
    <property type="entry name" value="AB_hydrolase"/>
</dbReference>
<dbReference type="OrthoDB" id="19657at2759"/>
<dbReference type="PANTHER" id="PTHR43433">
    <property type="entry name" value="HYDROLASE, ALPHA/BETA FOLD FAMILY PROTEIN"/>
    <property type="match status" value="1"/>
</dbReference>
<organism evidence="2 3">
    <name type="scientific">Alectoria fallacina</name>
    <dbReference type="NCBI Taxonomy" id="1903189"/>
    <lineage>
        <taxon>Eukaryota</taxon>
        <taxon>Fungi</taxon>
        <taxon>Dikarya</taxon>
        <taxon>Ascomycota</taxon>
        <taxon>Pezizomycotina</taxon>
        <taxon>Lecanoromycetes</taxon>
        <taxon>OSLEUM clade</taxon>
        <taxon>Lecanoromycetidae</taxon>
        <taxon>Lecanorales</taxon>
        <taxon>Lecanorineae</taxon>
        <taxon>Parmeliaceae</taxon>
        <taxon>Alectoria</taxon>
    </lineage>
</organism>
<dbReference type="EMBL" id="CAJPDR010000596">
    <property type="protein sequence ID" value="CAF9940322.1"/>
    <property type="molecule type" value="Genomic_DNA"/>
</dbReference>
<feature type="domain" description="AB hydrolase-1" evidence="1">
    <location>
        <begin position="91"/>
        <end position="337"/>
    </location>
</feature>
<protein>
    <recommendedName>
        <fullName evidence="1">AB hydrolase-1 domain-containing protein</fullName>
    </recommendedName>
</protein>
<dbReference type="SUPFAM" id="SSF53474">
    <property type="entry name" value="alpha/beta-Hydrolases"/>
    <property type="match status" value="1"/>
</dbReference>
<dbReference type="PANTHER" id="PTHR43433:SF5">
    <property type="entry name" value="AB HYDROLASE-1 DOMAIN-CONTAINING PROTEIN"/>
    <property type="match status" value="1"/>
</dbReference>
<keyword evidence="3" id="KW-1185">Reference proteome</keyword>
<dbReference type="PRINTS" id="PR00111">
    <property type="entry name" value="ABHYDROLASE"/>
</dbReference>
<dbReference type="InterPro" id="IPR000073">
    <property type="entry name" value="AB_hydrolase_1"/>
</dbReference>
<evidence type="ECO:0000259" key="1">
    <source>
        <dbReference type="Pfam" id="PF00561"/>
    </source>
</evidence>
<proteinExistence type="predicted"/>
<dbReference type="Pfam" id="PF00561">
    <property type="entry name" value="Abhydrolase_1"/>
    <property type="match status" value="1"/>
</dbReference>
<accession>A0A8H3PGH9</accession>
<name>A0A8H3PGH9_9LECA</name>